<keyword evidence="1" id="KW-0472">Membrane</keyword>
<evidence type="ECO:0000313" key="2">
    <source>
        <dbReference type="EMBL" id="EWG49507.1"/>
    </source>
</evidence>
<dbReference type="Proteomes" id="UP000009096">
    <property type="component" value="Chromosome 5"/>
</dbReference>
<feature type="transmembrane region" description="Helical" evidence="1">
    <location>
        <begin position="43"/>
        <end position="60"/>
    </location>
</feature>
<dbReference type="EMBL" id="DS022253">
    <property type="protein sequence ID" value="EWG49507.1"/>
    <property type="molecule type" value="Genomic_DNA"/>
</dbReference>
<organism evidence="2 3">
    <name type="scientific">Gibberella moniliformis (strain M3125 / FGSC 7600)</name>
    <name type="common">Maize ear and stalk rot fungus</name>
    <name type="synonym">Fusarium verticillioides</name>
    <dbReference type="NCBI Taxonomy" id="334819"/>
    <lineage>
        <taxon>Eukaryota</taxon>
        <taxon>Fungi</taxon>
        <taxon>Dikarya</taxon>
        <taxon>Ascomycota</taxon>
        <taxon>Pezizomycotina</taxon>
        <taxon>Sordariomycetes</taxon>
        <taxon>Hypocreomycetidae</taxon>
        <taxon>Hypocreales</taxon>
        <taxon>Nectriaceae</taxon>
        <taxon>Fusarium</taxon>
        <taxon>Fusarium fujikuroi species complex</taxon>
    </lineage>
</organism>
<evidence type="ECO:0000256" key="1">
    <source>
        <dbReference type="SAM" id="Phobius"/>
    </source>
</evidence>
<evidence type="ECO:0000313" key="3">
    <source>
        <dbReference type="Proteomes" id="UP000009096"/>
    </source>
</evidence>
<dbReference type="AlphaFoldDB" id="W7MYQ9"/>
<name>W7MYQ9_GIBM7</name>
<keyword evidence="3" id="KW-1185">Reference proteome</keyword>
<dbReference type="KEGG" id="fvr:FVEG_16498"/>
<sequence length="100" mass="11411">MISAYNMFVSLAVRGLSKQDSNGPLVFFFIISLDSLHALHMPLSFPFFSYSFIASPLCLMHRTYSVSRMKVSVDLPIGLESGPLDEWSSPKWYTWTVWRG</sequence>
<dbReference type="GeneID" id="30073374"/>
<proteinExistence type="predicted"/>
<protein>
    <submittedName>
        <fullName evidence="2">Uncharacterized protein</fullName>
    </submittedName>
</protein>
<keyword evidence="1" id="KW-1133">Transmembrane helix</keyword>
<gene>
    <name evidence="2" type="ORF">FVEG_16498</name>
</gene>
<accession>W7MYQ9</accession>
<keyword evidence="1" id="KW-0812">Transmembrane</keyword>
<dbReference type="EMBL" id="CM000582">
    <property type="protein sequence ID" value="EWG49507.1"/>
    <property type="molecule type" value="Genomic_DNA"/>
</dbReference>
<dbReference type="RefSeq" id="XP_018755698.1">
    <property type="nucleotide sequence ID" value="XM_018905721.1"/>
</dbReference>
<reference evidence="2 3" key="1">
    <citation type="journal article" date="2010" name="Nature">
        <title>Comparative genomics reveals mobile pathogenicity chromosomes in Fusarium.</title>
        <authorList>
            <person name="Ma L.J."/>
            <person name="van der Does H.C."/>
            <person name="Borkovich K.A."/>
            <person name="Coleman J.J."/>
            <person name="Daboussi M.J."/>
            <person name="Di Pietro A."/>
            <person name="Dufresne M."/>
            <person name="Freitag M."/>
            <person name="Grabherr M."/>
            <person name="Henrissat B."/>
            <person name="Houterman P.M."/>
            <person name="Kang S."/>
            <person name="Shim W.B."/>
            <person name="Woloshuk C."/>
            <person name="Xie X."/>
            <person name="Xu J.R."/>
            <person name="Antoniw J."/>
            <person name="Baker S.E."/>
            <person name="Bluhm B.H."/>
            <person name="Breakspear A."/>
            <person name="Brown D.W."/>
            <person name="Butchko R.A."/>
            <person name="Chapman S."/>
            <person name="Coulson R."/>
            <person name="Coutinho P.M."/>
            <person name="Danchin E.G."/>
            <person name="Diener A."/>
            <person name="Gale L.R."/>
            <person name="Gardiner D.M."/>
            <person name="Goff S."/>
            <person name="Hammond-Kosack K.E."/>
            <person name="Hilburn K."/>
            <person name="Hua-Van A."/>
            <person name="Jonkers W."/>
            <person name="Kazan K."/>
            <person name="Kodira C.D."/>
            <person name="Koehrsen M."/>
            <person name="Kumar L."/>
            <person name="Lee Y.H."/>
            <person name="Li L."/>
            <person name="Manners J.M."/>
            <person name="Miranda-Saavedra D."/>
            <person name="Mukherjee M."/>
            <person name="Park G."/>
            <person name="Park J."/>
            <person name="Park S.Y."/>
            <person name="Proctor R.H."/>
            <person name="Regev A."/>
            <person name="Ruiz-Roldan M.C."/>
            <person name="Sain D."/>
            <person name="Sakthikumar S."/>
            <person name="Sykes S."/>
            <person name="Schwartz D.C."/>
            <person name="Turgeon B.G."/>
            <person name="Wapinski I."/>
            <person name="Yoder O."/>
            <person name="Young S."/>
            <person name="Zeng Q."/>
            <person name="Zhou S."/>
            <person name="Galagan J."/>
            <person name="Cuomo C.A."/>
            <person name="Kistler H.C."/>
            <person name="Rep M."/>
        </authorList>
    </citation>
    <scope>NUCLEOTIDE SEQUENCE [LARGE SCALE GENOMIC DNA]</scope>
    <source>
        <strain evidence="3">M3125 / FGSC 7600</strain>
    </source>
</reference>
<dbReference type="VEuPathDB" id="FungiDB:FVEG_16498"/>